<feature type="binding site" evidence="13">
    <location>
        <position position="253"/>
    </location>
    <ligand>
        <name>sn-glycerol 3-phosphate</name>
        <dbReference type="ChEBI" id="CHEBI:57597"/>
    </ligand>
</feature>
<dbReference type="OrthoDB" id="9812273at2"/>
<feature type="binding site" evidence="13">
    <location>
        <position position="11"/>
    </location>
    <ligand>
        <name>NADPH</name>
        <dbReference type="ChEBI" id="CHEBI:57783"/>
    </ligand>
</feature>
<evidence type="ECO:0000313" key="21">
    <source>
        <dbReference type="Proteomes" id="UP000269591"/>
    </source>
</evidence>
<dbReference type="FunFam" id="3.40.50.720:FF:000019">
    <property type="entry name" value="Glycerol-3-phosphate dehydrogenase [NAD(P)+]"/>
    <property type="match status" value="1"/>
</dbReference>
<keyword evidence="3 13" id="KW-0521">NADP</keyword>
<feature type="binding site" evidence="13">
    <location>
        <position position="31"/>
    </location>
    <ligand>
        <name>NADPH</name>
        <dbReference type="ChEBI" id="CHEBI:57783"/>
    </ligand>
</feature>
<evidence type="ECO:0000256" key="9">
    <source>
        <dbReference type="ARBA" id="ARBA00052716"/>
    </source>
</evidence>
<dbReference type="InterPro" id="IPR011128">
    <property type="entry name" value="G3P_DH_NAD-dep_N"/>
</dbReference>
<comment type="catalytic activity">
    <reaction evidence="9">
        <text>sn-glycerol 3-phosphate + NADP(+) = dihydroxyacetone phosphate + NADPH + H(+)</text>
        <dbReference type="Rhea" id="RHEA:11096"/>
        <dbReference type="ChEBI" id="CHEBI:15378"/>
        <dbReference type="ChEBI" id="CHEBI:57597"/>
        <dbReference type="ChEBI" id="CHEBI:57642"/>
        <dbReference type="ChEBI" id="CHEBI:57783"/>
        <dbReference type="ChEBI" id="CHEBI:58349"/>
        <dbReference type="EC" id="1.1.1.94"/>
    </reaction>
    <physiologicalReaction direction="right-to-left" evidence="9">
        <dbReference type="Rhea" id="RHEA:11098"/>
    </physiologicalReaction>
</comment>
<dbReference type="SUPFAM" id="SSF48179">
    <property type="entry name" value="6-phosphogluconate dehydrogenase C-terminal domain-like"/>
    <property type="match status" value="1"/>
</dbReference>
<dbReference type="Gene3D" id="3.40.50.720">
    <property type="entry name" value="NAD(P)-binding Rossmann-like Domain"/>
    <property type="match status" value="1"/>
</dbReference>
<evidence type="ECO:0000259" key="18">
    <source>
        <dbReference type="Pfam" id="PF01210"/>
    </source>
</evidence>
<dbReference type="InterPro" id="IPR013328">
    <property type="entry name" value="6PGD_dom2"/>
</dbReference>
<comment type="caution">
    <text evidence="13">Lacks conserved residue(s) required for the propagation of feature annotation.</text>
</comment>
<dbReference type="GO" id="GO:0046167">
    <property type="term" value="P:glycerol-3-phosphate biosynthetic process"/>
    <property type="evidence" value="ECO:0007669"/>
    <property type="project" value="UniProtKB-UniRule"/>
</dbReference>
<feature type="binding site" evidence="13">
    <location>
        <position position="189"/>
    </location>
    <ligand>
        <name>sn-glycerol 3-phosphate</name>
        <dbReference type="ChEBI" id="CHEBI:57597"/>
    </ligand>
</feature>
<dbReference type="SUPFAM" id="SSF51735">
    <property type="entry name" value="NAD(P)-binding Rossmann-fold domains"/>
    <property type="match status" value="1"/>
</dbReference>
<dbReference type="Pfam" id="PF07479">
    <property type="entry name" value="NAD_Gly3P_dh_C"/>
    <property type="match status" value="1"/>
</dbReference>
<dbReference type="GO" id="GO:0141153">
    <property type="term" value="F:glycerol-3-phosphate dehydrogenase (NADP+) activity"/>
    <property type="evidence" value="ECO:0007669"/>
    <property type="project" value="RHEA"/>
</dbReference>
<feature type="binding site" evidence="16">
    <location>
        <begin position="7"/>
        <end position="12"/>
    </location>
    <ligand>
        <name>NAD(+)</name>
        <dbReference type="ChEBI" id="CHEBI:57540"/>
    </ligand>
</feature>
<feature type="binding site" evidence="13">
    <location>
        <position position="32"/>
    </location>
    <ligand>
        <name>NADPH</name>
        <dbReference type="ChEBI" id="CHEBI:57783"/>
    </ligand>
</feature>
<feature type="active site" description="Proton acceptor" evidence="13 14">
    <location>
        <position position="189"/>
    </location>
</feature>
<dbReference type="FunFam" id="1.10.1040.10:FF:000001">
    <property type="entry name" value="Glycerol-3-phosphate dehydrogenase [NAD(P)+]"/>
    <property type="match status" value="1"/>
</dbReference>
<dbReference type="NCBIfam" id="NF000942">
    <property type="entry name" value="PRK00094.1-4"/>
    <property type="match status" value="1"/>
</dbReference>
<evidence type="ECO:0000259" key="19">
    <source>
        <dbReference type="Pfam" id="PF07479"/>
    </source>
</evidence>
<evidence type="ECO:0000313" key="20">
    <source>
        <dbReference type="EMBL" id="RNL38546.1"/>
    </source>
</evidence>
<dbReference type="InterPro" id="IPR006168">
    <property type="entry name" value="G3P_DH_NAD-dep"/>
</dbReference>
<keyword evidence="6 13" id="KW-0443">Lipid metabolism</keyword>
<feature type="binding site" evidence="13">
    <location>
        <position position="105"/>
    </location>
    <ligand>
        <name>sn-glycerol 3-phosphate</name>
        <dbReference type="ChEBI" id="CHEBI:57597"/>
    </ligand>
</feature>
<dbReference type="InterPro" id="IPR008927">
    <property type="entry name" value="6-PGluconate_DH-like_C_sf"/>
</dbReference>
<gene>
    <name evidence="13" type="primary">gpsA</name>
    <name evidence="20" type="ORF">DMP06_08765</name>
</gene>
<evidence type="ECO:0000256" key="10">
    <source>
        <dbReference type="ARBA" id="ARBA00066687"/>
    </source>
</evidence>
<feature type="binding site" evidence="13">
    <location>
        <position position="277"/>
    </location>
    <ligand>
        <name>NADPH</name>
        <dbReference type="ChEBI" id="CHEBI:57783"/>
    </ligand>
</feature>
<comment type="pathway">
    <text evidence="13">Membrane lipid metabolism; glycerophospholipid metabolism.</text>
</comment>
<keyword evidence="8 13" id="KW-1208">Phospholipid metabolism</keyword>
<dbReference type="EMBL" id="QIBX01000017">
    <property type="protein sequence ID" value="RNL38546.1"/>
    <property type="molecule type" value="Genomic_DNA"/>
</dbReference>
<keyword evidence="5 13" id="KW-0520">NAD</keyword>
<keyword evidence="21" id="KW-1185">Reference proteome</keyword>
<dbReference type="EC" id="1.1.1.94" evidence="10 13"/>
<reference evidence="21" key="1">
    <citation type="submission" date="2018-05" db="EMBL/GenBank/DDBJ databases">
        <title>Genome Sequencing of selected type strains of the family Eggerthellaceae.</title>
        <authorList>
            <person name="Danylec N."/>
            <person name="Stoll D.A."/>
            <person name="Doetsch A."/>
            <person name="Huch M."/>
        </authorList>
    </citation>
    <scope>NUCLEOTIDE SEQUENCE [LARGE SCALE GENOMIC DNA]</scope>
    <source>
        <strain evidence="21">DSM 24851</strain>
    </source>
</reference>
<feature type="binding site" evidence="13">
    <location>
        <position position="252"/>
    </location>
    <ligand>
        <name>sn-glycerol 3-phosphate</name>
        <dbReference type="ChEBI" id="CHEBI:57597"/>
    </ligand>
</feature>
<keyword evidence="2 13" id="KW-0444">Lipid biosynthesis</keyword>
<evidence type="ECO:0000256" key="2">
    <source>
        <dbReference type="ARBA" id="ARBA00022516"/>
    </source>
</evidence>
<dbReference type="RefSeq" id="WP_123209361.1">
    <property type="nucleotide sequence ID" value="NZ_JBHTHO010000014.1"/>
</dbReference>
<dbReference type="PROSITE" id="PS00957">
    <property type="entry name" value="NAD_G3PDH"/>
    <property type="match status" value="1"/>
</dbReference>
<accession>A0A3N0AW21</accession>
<dbReference type="GO" id="GO:0008654">
    <property type="term" value="P:phospholipid biosynthetic process"/>
    <property type="evidence" value="ECO:0007669"/>
    <property type="project" value="UniProtKB-KW"/>
</dbReference>
<sequence length="331" mass="35234">MKVSVIGAGSWGTAIAHLLGSAGNRVMLWARKPEVCEGINEGHRNPRYLVDSPISENVRASTSHAEVLEGAEAVVIVTPSNTMRETAVAIQPFITPETPIAICSKGVEEGTGLLPAEVFAEVLGGIERIAAMTGPNHAEEVIKRVPSGTVVASQGAETARVFQELFAAEWFRTYVSDDIIGAEICAAFKNVVAIAVGASYGMGFGDNTAALLMTRGSAEMSRLVEACGGQAMTCMGLAGMGDMIVTCMSEHSRNRTFGHRLAQGTTLDEYRAETHMVVEGAYACRTLHTLATKHGVDLPIADKVRSIVWDDVPPADVVSELLGRSLKPEFY</sequence>
<feature type="binding site" evidence="13">
    <location>
        <position position="253"/>
    </location>
    <ligand>
        <name>NADPH</name>
        <dbReference type="ChEBI" id="CHEBI:57783"/>
    </ligand>
</feature>
<keyword evidence="13" id="KW-0963">Cytoplasm</keyword>
<evidence type="ECO:0000256" key="15">
    <source>
        <dbReference type="PIRSR" id="PIRSR000114-2"/>
    </source>
</evidence>
<evidence type="ECO:0000256" key="3">
    <source>
        <dbReference type="ARBA" id="ARBA00022857"/>
    </source>
</evidence>
<evidence type="ECO:0000256" key="8">
    <source>
        <dbReference type="ARBA" id="ARBA00023264"/>
    </source>
</evidence>
<proteinExistence type="inferred from homology"/>
<protein>
    <recommendedName>
        <fullName evidence="11 13">Glycerol-3-phosphate dehydrogenase [NAD(P)+]</fullName>
        <ecNumber evidence="10 13">1.1.1.94</ecNumber>
    </recommendedName>
    <alternativeName>
        <fullName evidence="13">NAD(P)(+)-dependent glycerol-3-phosphate dehydrogenase</fullName>
    </alternativeName>
    <alternativeName>
        <fullName evidence="12 13">NAD(P)H-dependent dihydroxyacetone-phosphate reductase</fullName>
    </alternativeName>
</protein>
<dbReference type="AlphaFoldDB" id="A0A3N0AW21"/>
<evidence type="ECO:0000256" key="16">
    <source>
        <dbReference type="PIRSR" id="PIRSR000114-3"/>
    </source>
</evidence>
<dbReference type="GO" id="GO:0141152">
    <property type="term" value="F:glycerol-3-phosphate dehydrogenase (NAD+) activity"/>
    <property type="evidence" value="ECO:0007669"/>
    <property type="project" value="RHEA"/>
</dbReference>
<dbReference type="GO" id="GO:0005975">
    <property type="term" value="P:carbohydrate metabolic process"/>
    <property type="evidence" value="ECO:0007669"/>
    <property type="project" value="InterPro"/>
</dbReference>
<dbReference type="Pfam" id="PF01210">
    <property type="entry name" value="NAD_Gly3P_dh_N"/>
    <property type="match status" value="1"/>
</dbReference>
<dbReference type="UniPathway" id="UPA00940"/>
<feature type="domain" description="Glycerol-3-phosphate dehydrogenase NAD-dependent N-terminal" evidence="18">
    <location>
        <begin position="2"/>
        <end position="157"/>
    </location>
</feature>
<comment type="caution">
    <text evidence="20">The sequence shown here is derived from an EMBL/GenBank/DDBJ whole genome shotgun (WGS) entry which is preliminary data.</text>
</comment>
<evidence type="ECO:0000256" key="13">
    <source>
        <dbReference type="HAMAP-Rule" id="MF_00394"/>
    </source>
</evidence>
<dbReference type="PANTHER" id="PTHR11728:SF1">
    <property type="entry name" value="GLYCEROL-3-PHOSPHATE DEHYDROGENASE [NAD(+)] 2, CHLOROPLASTIC"/>
    <property type="match status" value="1"/>
</dbReference>
<comment type="subcellular location">
    <subcellularLocation>
        <location evidence="13">Cytoplasm</location>
    </subcellularLocation>
</comment>
<dbReference type="Gene3D" id="1.10.1040.10">
    <property type="entry name" value="N-(1-d-carboxylethyl)-l-norvaline Dehydrogenase, domain 2"/>
    <property type="match status" value="1"/>
</dbReference>
<feature type="binding site" evidence="13">
    <location>
        <position position="134"/>
    </location>
    <ligand>
        <name>sn-glycerol 3-phosphate</name>
        <dbReference type="ChEBI" id="CHEBI:57597"/>
    </ligand>
</feature>
<dbReference type="NCBIfam" id="NF000940">
    <property type="entry name" value="PRK00094.1-2"/>
    <property type="match status" value="1"/>
</dbReference>
<feature type="domain" description="Glycerol-3-phosphate dehydrogenase NAD-dependent C-terminal" evidence="19">
    <location>
        <begin position="178"/>
        <end position="318"/>
    </location>
</feature>
<dbReference type="HAMAP" id="MF_00394">
    <property type="entry name" value="NAD_Glyc3P_dehydrog"/>
    <property type="match status" value="1"/>
</dbReference>
<feature type="binding site" evidence="16">
    <location>
        <position position="253"/>
    </location>
    <ligand>
        <name>NAD(+)</name>
        <dbReference type="ChEBI" id="CHEBI:57540"/>
    </ligand>
</feature>
<evidence type="ECO:0000256" key="4">
    <source>
        <dbReference type="ARBA" id="ARBA00023002"/>
    </source>
</evidence>
<dbReference type="Proteomes" id="UP000269591">
    <property type="component" value="Unassembled WGS sequence"/>
</dbReference>
<keyword evidence="13" id="KW-0547">Nucleotide-binding</keyword>
<keyword evidence="4 13" id="KW-0560">Oxidoreductase</keyword>
<evidence type="ECO:0000256" key="12">
    <source>
        <dbReference type="ARBA" id="ARBA00080511"/>
    </source>
</evidence>
<dbReference type="GO" id="GO:0005829">
    <property type="term" value="C:cytosol"/>
    <property type="evidence" value="ECO:0007669"/>
    <property type="project" value="TreeGrafter"/>
</dbReference>
<comment type="similarity">
    <text evidence="1 13 17">Belongs to the NAD-dependent glycerol-3-phosphate dehydrogenase family.</text>
</comment>
<feature type="binding site" evidence="13">
    <location>
        <position position="138"/>
    </location>
    <ligand>
        <name>NADPH</name>
        <dbReference type="ChEBI" id="CHEBI:57783"/>
    </ligand>
</feature>
<dbReference type="GO" id="GO:0051287">
    <property type="term" value="F:NAD binding"/>
    <property type="evidence" value="ECO:0007669"/>
    <property type="project" value="InterPro"/>
</dbReference>
<dbReference type="GO" id="GO:0046168">
    <property type="term" value="P:glycerol-3-phosphate catabolic process"/>
    <property type="evidence" value="ECO:0007669"/>
    <property type="project" value="InterPro"/>
</dbReference>
<feature type="binding site" evidence="13">
    <location>
        <position position="105"/>
    </location>
    <ligand>
        <name>NADPH</name>
        <dbReference type="ChEBI" id="CHEBI:57783"/>
    </ligand>
</feature>
<evidence type="ECO:0000256" key="14">
    <source>
        <dbReference type="PIRSR" id="PIRSR000114-1"/>
    </source>
</evidence>
<organism evidence="20 21">
    <name type="scientific">Slackia equolifaciens</name>
    <dbReference type="NCBI Taxonomy" id="498718"/>
    <lineage>
        <taxon>Bacteria</taxon>
        <taxon>Bacillati</taxon>
        <taxon>Actinomycetota</taxon>
        <taxon>Coriobacteriia</taxon>
        <taxon>Eggerthellales</taxon>
        <taxon>Eggerthellaceae</taxon>
        <taxon>Slackia</taxon>
    </lineage>
</organism>
<evidence type="ECO:0000256" key="7">
    <source>
        <dbReference type="ARBA" id="ARBA00023209"/>
    </source>
</evidence>
<evidence type="ECO:0000256" key="1">
    <source>
        <dbReference type="ARBA" id="ARBA00011009"/>
    </source>
</evidence>
<dbReference type="GO" id="GO:0006650">
    <property type="term" value="P:glycerophospholipid metabolic process"/>
    <property type="evidence" value="ECO:0007669"/>
    <property type="project" value="UniProtKB-UniRule"/>
</dbReference>
<evidence type="ECO:0000256" key="17">
    <source>
        <dbReference type="RuleBase" id="RU000437"/>
    </source>
</evidence>
<feature type="binding site" evidence="16">
    <location>
        <position position="138"/>
    </location>
    <ligand>
        <name>NAD(+)</name>
        <dbReference type="ChEBI" id="CHEBI:57540"/>
    </ligand>
</feature>
<comment type="catalytic activity">
    <reaction evidence="13">
        <text>sn-glycerol 3-phosphate + NAD(+) = dihydroxyacetone phosphate + NADH + H(+)</text>
        <dbReference type="Rhea" id="RHEA:11092"/>
        <dbReference type="ChEBI" id="CHEBI:15378"/>
        <dbReference type="ChEBI" id="CHEBI:57540"/>
        <dbReference type="ChEBI" id="CHEBI:57597"/>
        <dbReference type="ChEBI" id="CHEBI:57642"/>
        <dbReference type="ChEBI" id="CHEBI:57945"/>
        <dbReference type="EC" id="1.1.1.94"/>
    </reaction>
</comment>
<feature type="binding site" evidence="13">
    <location>
        <position position="10"/>
    </location>
    <ligand>
        <name>NADPH</name>
        <dbReference type="ChEBI" id="CHEBI:57783"/>
    </ligand>
</feature>
<feature type="binding site" evidence="13">
    <location>
        <position position="254"/>
    </location>
    <ligand>
        <name>sn-glycerol 3-phosphate</name>
        <dbReference type="ChEBI" id="CHEBI:57597"/>
    </ligand>
</feature>
<dbReference type="PRINTS" id="PR00077">
    <property type="entry name" value="GPDHDRGNASE"/>
</dbReference>
<feature type="binding site" evidence="13">
    <location>
        <position position="48"/>
    </location>
    <ligand>
        <name>NADPH</name>
        <dbReference type="ChEBI" id="CHEBI:57783"/>
    </ligand>
</feature>
<evidence type="ECO:0000256" key="6">
    <source>
        <dbReference type="ARBA" id="ARBA00023098"/>
    </source>
</evidence>
<name>A0A3N0AW21_9ACTN</name>
<dbReference type="InterPro" id="IPR036291">
    <property type="entry name" value="NAD(P)-bd_dom_sf"/>
</dbReference>
<keyword evidence="7 13" id="KW-0594">Phospholipid biosynthesis</keyword>
<dbReference type="PIRSF" id="PIRSF000114">
    <property type="entry name" value="Glycerol-3-P_dh"/>
    <property type="match status" value="1"/>
</dbReference>
<dbReference type="PANTHER" id="PTHR11728">
    <property type="entry name" value="GLYCEROL-3-PHOSPHATE DEHYDROGENASE"/>
    <property type="match status" value="1"/>
</dbReference>
<comment type="function">
    <text evidence="13">Catalyzes the reduction of the glycolytic intermediate dihydroxyacetone phosphate (DHAP) to sn-glycerol 3-phosphate (G3P), the key precursor for phospholipid synthesis.</text>
</comment>
<dbReference type="InterPro" id="IPR006109">
    <property type="entry name" value="G3P_DH_NAD-dep_C"/>
</dbReference>
<evidence type="ECO:0000256" key="11">
    <source>
        <dbReference type="ARBA" id="ARBA00069372"/>
    </source>
</evidence>
<evidence type="ECO:0000256" key="5">
    <source>
        <dbReference type="ARBA" id="ARBA00023027"/>
    </source>
</evidence>
<feature type="binding site" evidence="15">
    <location>
        <position position="105"/>
    </location>
    <ligand>
        <name>substrate</name>
    </ligand>
</feature>
<feature type="binding site" evidence="13">
    <location>
        <position position="279"/>
    </location>
    <ligand>
        <name>NADPH</name>
        <dbReference type="ChEBI" id="CHEBI:57783"/>
    </ligand>
</feature>
<feature type="binding site" evidence="13">
    <location>
        <position position="242"/>
    </location>
    <ligand>
        <name>sn-glycerol 3-phosphate</name>
        <dbReference type="ChEBI" id="CHEBI:57597"/>
    </ligand>
</feature>
<feature type="binding site" evidence="15">
    <location>
        <begin position="253"/>
        <end position="254"/>
    </location>
    <ligand>
        <name>substrate</name>
    </ligand>
</feature>